<organism evidence="1 2">
    <name type="scientific">Laspinema olomoucense D3b</name>
    <dbReference type="NCBI Taxonomy" id="2953688"/>
    <lineage>
        <taxon>Bacteria</taxon>
        <taxon>Bacillati</taxon>
        <taxon>Cyanobacteriota</taxon>
        <taxon>Cyanophyceae</taxon>
        <taxon>Oscillatoriophycideae</taxon>
        <taxon>Oscillatoriales</taxon>
        <taxon>Laspinemataceae</taxon>
        <taxon>Laspinema</taxon>
        <taxon>Laspinema olomoucense</taxon>
    </lineage>
</organism>
<sequence length="58" mass="6368">MGPPTFEPLPDLAMKFQLPPDLRPHSTGDRPLPTVKFCQRNANSLSNPDSLVGNVKKP</sequence>
<reference evidence="1 2" key="1">
    <citation type="journal article" date="2022" name="Front. Microbiol.">
        <title>High genomic differentiation and limited gene flow indicate recent cryptic speciation within the genus Laspinema (cyanobacteria).</title>
        <authorList>
            <person name="Stanojkovic A."/>
            <person name="Skoupy S."/>
            <person name="Skaloud P."/>
            <person name="Dvorak P."/>
        </authorList>
    </citation>
    <scope>NUCLEOTIDE SEQUENCE [LARGE SCALE GENOMIC DNA]</scope>
    <source>
        <strain evidence="1 2">D3b</strain>
    </source>
</reference>
<dbReference type="EMBL" id="JAMXFA010000002">
    <property type="protein sequence ID" value="MCT7976515.1"/>
    <property type="molecule type" value="Genomic_DNA"/>
</dbReference>
<protein>
    <submittedName>
        <fullName evidence="1">Uncharacterized protein</fullName>
    </submittedName>
</protein>
<dbReference type="RefSeq" id="WP_261234335.1">
    <property type="nucleotide sequence ID" value="NZ_JAMXFA010000002.1"/>
</dbReference>
<comment type="caution">
    <text evidence="1">The sequence shown here is derived from an EMBL/GenBank/DDBJ whole genome shotgun (WGS) entry which is preliminary data.</text>
</comment>
<evidence type="ECO:0000313" key="2">
    <source>
        <dbReference type="Proteomes" id="UP001525961"/>
    </source>
</evidence>
<proteinExistence type="predicted"/>
<accession>A0ABT2N414</accession>
<keyword evidence="2" id="KW-1185">Reference proteome</keyword>
<gene>
    <name evidence="1" type="ORF">NG792_02095</name>
</gene>
<name>A0ABT2N414_9CYAN</name>
<evidence type="ECO:0000313" key="1">
    <source>
        <dbReference type="EMBL" id="MCT7976515.1"/>
    </source>
</evidence>
<dbReference type="Proteomes" id="UP001525961">
    <property type="component" value="Unassembled WGS sequence"/>
</dbReference>